<keyword evidence="6 9" id="KW-1133">Transmembrane helix</keyword>
<evidence type="ECO:0000256" key="4">
    <source>
        <dbReference type="ARBA" id="ARBA00022692"/>
    </source>
</evidence>
<dbReference type="GO" id="GO:0022857">
    <property type="term" value="F:transmembrane transporter activity"/>
    <property type="evidence" value="ECO:0007669"/>
    <property type="project" value="InterPro"/>
</dbReference>
<comment type="caution">
    <text evidence="10">The sequence shown here is derived from an EMBL/GenBank/DDBJ whole genome shotgun (WGS) entry which is preliminary data.</text>
</comment>
<feature type="transmembrane region" description="Helical" evidence="9">
    <location>
        <begin position="154"/>
        <end position="174"/>
    </location>
</feature>
<feature type="transmembrane region" description="Helical" evidence="9">
    <location>
        <begin position="246"/>
        <end position="271"/>
    </location>
</feature>
<feature type="transmembrane region" description="Helical" evidence="9">
    <location>
        <begin position="283"/>
        <end position="306"/>
    </location>
</feature>
<dbReference type="InterPro" id="IPR001851">
    <property type="entry name" value="ABC_transp_permease"/>
</dbReference>
<evidence type="ECO:0000313" key="10">
    <source>
        <dbReference type="EMBL" id="RIY40355.1"/>
    </source>
</evidence>
<evidence type="ECO:0000256" key="1">
    <source>
        <dbReference type="ARBA" id="ARBA00004651"/>
    </source>
</evidence>
<comment type="similarity">
    <text evidence="8">Belongs to the binding-protein-dependent transport system permease family. LivHM subfamily.</text>
</comment>
<feature type="transmembrane region" description="Helical" evidence="9">
    <location>
        <begin position="119"/>
        <end position="142"/>
    </location>
</feature>
<dbReference type="RefSeq" id="WP_119516435.1">
    <property type="nucleotide sequence ID" value="NZ_NQYH01000009.1"/>
</dbReference>
<evidence type="ECO:0000313" key="11">
    <source>
        <dbReference type="Proteomes" id="UP000266206"/>
    </source>
</evidence>
<evidence type="ECO:0000256" key="6">
    <source>
        <dbReference type="ARBA" id="ARBA00022989"/>
    </source>
</evidence>
<protein>
    <submittedName>
        <fullName evidence="10">Branched-chain amino acid ABC transporter permease</fullName>
    </submittedName>
</protein>
<feature type="transmembrane region" description="Helical" evidence="9">
    <location>
        <begin position="194"/>
        <end position="216"/>
    </location>
</feature>
<evidence type="ECO:0000256" key="9">
    <source>
        <dbReference type="SAM" id="Phobius"/>
    </source>
</evidence>
<dbReference type="PANTHER" id="PTHR11795:SF450">
    <property type="entry name" value="ABC TRANSPORTER PERMEASE PROTEIN"/>
    <property type="match status" value="1"/>
</dbReference>
<evidence type="ECO:0000256" key="2">
    <source>
        <dbReference type="ARBA" id="ARBA00022448"/>
    </source>
</evidence>
<dbReference type="Pfam" id="PF02653">
    <property type="entry name" value="BPD_transp_2"/>
    <property type="match status" value="1"/>
</dbReference>
<keyword evidence="5" id="KW-0029">Amino-acid transport</keyword>
<feature type="transmembrane region" description="Helical" evidence="9">
    <location>
        <begin position="62"/>
        <end position="83"/>
    </location>
</feature>
<keyword evidence="7 9" id="KW-0472">Membrane</keyword>
<dbReference type="EMBL" id="NQYH01000009">
    <property type="protein sequence ID" value="RIY40355.1"/>
    <property type="molecule type" value="Genomic_DNA"/>
</dbReference>
<dbReference type="GO" id="GO:0005886">
    <property type="term" value="C:plasma membrane"/>
    <property type="evidence" value="ECO:0007669"/>
    <property type="project" value="UniProtKB-SubCell"/>
</dbReference>
<gene>
    <name evidence="10" type="ORF">CJP73_10840</name>
</gene>
<feature type="transmembrane region" description="Helical" evidence="9">
    <location>
        <begin position="95"/>
        <end position="113"/>
    </location>
</feature>
<keyword evidence="4 9" id="KW-0812">Transmembrane</keyword>
<feature type="transmembrane region" description="Helical" evidence="9">
    <location>
        <begin position="18"/>
        <end position="42"/>
    </location>
</feature>
<dbReference type="CDD" id="cd06582">
    <property type="entry name" value="TM_PBP1_LivH_like"/>
    <property type="match status" value="1"/>
</dbReference>
<sequence length="345" mass="37152">MNATIAILLIQDGLTNGLLYALIALSILQVFLVTKVLWLPAGELVAFGALTMGVLNTENVPGTVWLLPCIGLAALLSWCWTAWRTHIWHGVSRQFVYSIIYPVLVSAIAWWASTQELSAWVRGVLTLLLVAPMGPLLYTAVFRPILHTSILTKLIVAVALHVVLVGAGLFFFGPEGLRSAPLIAGRIDVGFTRLSYQLVVVAVVSMALMLGLWAYFERTLWGKALRATAMNRLGARLAAVRIETAGLIAFGLAGFIGALAGVLISPITTIYYDSGFLLGLKGFIGVVCAGMVSFPLAVLGALGVGLLDAFASFYASSFRDVIVFAALVPVLMWRSLYVRHEDDES</sequence>
<dbReference type="OrthoDB" id="5293349at2"/>
<evidence type="ECO:0000256" key="8">
    <source>
        <dbReference type="ARBA" id="ARBA00037998"/>
    </source>
</evidence>
<organism evidence="10 11">
    <name type="scientific">Neopusillimonas maritima</name>
    <dbReference type="NCBI Taxonomy" id="2026239"/>
    <lineage>
        <taxon>Bacteria</taxon>
        <taxon>Pseudomonadati</taxon>
        <taxon>Pseudomonadota</taxon>
        <taxon>Betaproteobacteria</taxon>
        <taxon>Burkholderiales</taxon>
        <taxon>Alcaligenaceae</taxon>
        <taxon>Neopusillimonas</taxon>
    </lineage>
</organism>
<evidence type="ECO:0000256" key="5">
    <source>
        <dbReference type="ARBA" id="ARBA00022970"/>
    </source>
</evidence>
<comment type="subcellular location">
    <subcellularLocation>
        <location evidence="1">Cell membrane</location>
        <topology evidence="1">Multi-pass membrane protein</topology>
    </subcellularLocation>
</comment>
<reference evidence="10 11" key="1">
    <citation type="submission" date="2017-08" db="EMBL/GenBank/DDBJ databases">
        <title>Pusillimonas indicus sp. nov., a member of the family Alcaligenaceae isolated from surface seawater.</title>
        <authorList>
            <person name="Li J."/>
        </authorList>
    </citation>
    <scope>NUCLEOTIDE SEQUENCE [LARGE SCALE GENOMIC DNA]</scope>
    <source>
        <strain evidence="10 11">L52-1-41</strain>
    </source>
</reference>
<accession>A0A3A1YRR9</accession>
<keyword evidence="3" id="KW-1003">Cell membrane</keyword>
<keyword evidence="2" id="KW-0813">Transport</keyword>
<feature type="transmembrane region" description="Helical" evidence="9">
    <location>
        <begin position="318"/>
        <end position="336"/>
    </location>
</feature>
<evidence type="ECO:0000256" key="3">
    <source>
        <dbReference type="ARBA" id="ARBA00022475"/>
    </source>
</evidence>
<evidence type="ECO:0000256" key="7">
    <source>
        <dbReference type="ARBA" id="ARBA00023136"/>
    </source>
</evidence>
<dbReference type="GO" id="GO:0006865">
    <property type="term" value="P:amino acid transport"/>
    <property type="evidence" value="ECO:0007669"/>
    <property type="project" value="UniProtKB-KW"/>
</dbReference>
<proteinExistence type="inferred from homology"/>
<name>A0A3A1YRR9_9BURK</name>
<dbReference type="AlphaFoldDB" id="A0A3A1YRR9"/>
<dbReference type="PANTHER" id="PTHR11795">
    <property type="entry name" value="BRANCHED-CHAIN AMINO ACID TRANSPORT SYSTEM PERMEASE PROTEIN LIVH"/>
    <property type="match status" value="1"/>
</dbReference>
<dbReference type="InterPro" id="IPR052157">
    <property type="entry name" value="BCAA_transport_permease"/>
</dbReference>
<dbReference type="Proteomes" id="UP000266206">
    <property type="component" value="Unassembled WGS sequence"/>
</dbReference>